<comment type="caution">
    <text evidence="1">The sequence shown here is derived from an EMBL/GenBank/DDBJ whole genome shotgun (WGS) entry which is preliminary data.</text>
</comment>
<feature type="non-terminal residue" evidence="1">
    <location>
        <position position="1154"/>
    </location>
</feature>
<organism evidence="1 2">
    <name type="scientific">Marinomonas aquiplantarum</name>
    <dbReference type="NCBI Taxonomy" id="491951"/>
    <lineage>
        <taxon>Bacteria</taxon>
        <taxon>Pseudomonadati</taxon>
        <taxon>Pseudomonadota</taxon>
        <taxon>Gammaproteobacteria</taxon>
        <taxon>Oceanospirillales</taxon>
        <taxon>Oceanospirillaceae</taxon>
        <taxon>Marinomonas</taxon>
    </lineage>
</organism>
<evidence type="ECO:0008006" key="3">
    <source>
        <dbReference type="Google" id="ProtNLM"/>
    </source>
</evidence>
<dbReference type="EMBL" id="QNRF01000003">
    <property type="protein sequence ID" value="RBO83729.1"/>
    <property type="molecule type" value="Genomic_DNA"/>
</dbReference>
<gene>
    <name evidence="1" type="ORF">DFP76_1031</name>
</gene>
<dbReference type="NCBIfam" id="NF033682">
    <property type="entry name" value="retention_LapA"/>
    <property type="match status" value="1"/>
</dbReference>
<protein>
    <recommendedName>
        <fullName evidence="3">Ig-like protein group 3</fullName>
    </recommendedName>
</protein>
<dbReference type="NCBIfam" id="NF033510">
    <property type="entry name" value="Ca_tandemer"/>
    <property type="match status" value="9"/>
</dbReference>
<accession>A0A366D2I6</accession>
<evidence type="ECO:0000313" key="2">
    <source>
        <dbReference type="Proteomes" id="UP000252086"/>
    </source>
</evidence>
<dbReference type="InterPro" id="IPR049826">
    <property type="entry name" value="Ig-like_ice"/>
</dbReference>
<dbReference type="NCBIfam" id="NF012196">
    <property type="entry name" value="Ig_like_ice"/>
    <property type="match status" value="9"/>
</dbReference>
<sequence length="1154" mass="116461">MSDNQVSFATLGDQVGVITKLSGSVVVESIDGQERVVKVGDPVFFGEVVRTGNNGSVTIAFADGTEVQIGNDANVEINDEIYNSGSNEDLVADSSSDVDALQQAILSGDDPTLIQEAPAAGETPSEQDRVDVEIERNDNSALPGFGSDSLALPTYGYDTDNGFGSNLRNTANTTISESTSNDSVEDTVAEAGTVTIDTITLDDQINASEALGLVSVTGTAAGGDISTGDTVTLVIAGNTYTTTVQSDSTWSVDVDGMDLVADTEFDAVVLSADEAGNTVESVGSSTHTVDDSELLVNLDIDPITEDSVINAAEASTTVTVTGTVTGDSFETGTVTLVINDVNYTADVNDDGTWSVDVAGTDLAADSDTEVSASVTVSNSIGQEGTAATTEAYFIDTSARASIRVNSITSDDVISADESASTVTVSGRVGFDASAGDIVTMTIGGTLYTAEVQANKTWSVEVAGSDLAADTSFDVTVIGEDASGNPYSATTTSTHTVDLAAEAGTVTVNNITEDDVINAAESAQTIAVTGTATGGDIASGDTVTLVINDTEYTTTVGADGTWTVDVEGSDLAADTEFDAVVSSEDAAGNTVNTTGSSEHTVDLVAEAGTVTVNNITEDDVINATESAQTIAVTGTATGGDIAEGDTVTLEINGQTYTTQVAEDGTWTVDVAGSDLAADTDFDAVVSSEDAAGNTVDTTGSSEHTVDLVAEAGTVTVNNITEDDVINASESAQTIAVTGTATGGDIAEGDTVTLVINNTTYTTTVGADGTWTVDVAGSDLAADTEFDAVVTSSDEAGNNVQTTGSSEHTVDLVAEAGTVTVNNITEDDVINATESAQTIAVTGTATGGDIAEGDTVTLVINNTTYTTTVGADGTWTVDVEGSDLAADTEFDAVVTSSDEAGNNVQTTGSSEHTVDLVAEAGTVTVNNITEDDVINATESAQTIAVTGTATGGDIAEGDTVTLVINNTTYTTTVGADGTWTVDVEGSDLAADTEFDAVVSSEDAAGNTVNTTGSSTHTVDTEATAGTVTVNNITEDDVINATESAQTIAVTGTATGGDIAEGDTVTLVINNTTYTTTVGADGTWTVDVEGSDLAADTEFDAVVSSEDAAGNTVNTTGSSEHTVDLVAEAGTVTVNNITEDDVINAAESAQTIAVTGT</sequence>
<evidence type="ECO:0000313" key="1">
    <source>
        <dbReference type="EMBL" id="RBO83729.1"/>
    </source>
</evidence>
<dbReference type="OrthoDB" id="8612583at2"/>
<proteinExistence type="predicted"/>
<keyword evidence="2" id="KW-1185">Reference proteome</keyword>
<reference evidence="1 2" key="1">
    <citation type="submission" date="2018-06" db="EMBL/GenBank/DDBJ databases">
        <title>Genomic Encyclopedia of Type Strains, Phase III (KMG-III): the genomes of soil and plant-associated and newly described type strains.</title>
        <authorList>
            <person name="Whitman W."/>
        </authorList>
    </citation>
    <scope>NUCLEOTIDE SEQUENCE [LARGE SCALE GENOMIC DNA]</scope>
    <source>
        <strain evidence="1 2">CECT 7732</strain>
    </source>
</reference>
<dbReference type="Gene3D" id="2.60.40.10">
    <property type="entry name" value="Immunoglobulins"/>
    <property type="match status" value="9"/>
</dbReference>
<dbReference type="Proteomes" id="UP000252086">
    <property type="component" value="Unassembled WGS sequence"/>
</dbReference>
<dbReference type="RefSeq" id="WP_113873733.1">
    <property type="nucleotide sequence ID" value="NZ_QNRF01000003.1"/>
</dbReference>
<dbReference type="InterPro" id="IPR013783">
    <property type="entry name" value="Ig-like_fold"/>
</dbReference>
<name>A0A366D2I6_9GAMM</name>
<dbReference type="AlphaFoldDB" id="A0A366D2I6"/>
<dbReference type="InterPro" id="IPR047777">
    <property type="entry name" value="LapA-like_RM"/>
</dbReference>